<evidence type="ECO:0000256" key="3">
    <source>
        <dbReference type="ARBA" id="ARBA00022723"/>
    </source>
</evidence>
<accession>A0A813DJI1</accession>
<feature type="compositionally biased region" description="Basic residues" evidence="9">
    <location>
        <begin position="728"/>
        <end position="740"/>
    </location>
</feature>
<dbReference type="SMART" id="SM00184">
    <property type="entry name" value="RING"/>
    <property type="match status" value="1"/>
</dbReference>
<keyword evidence="6" id="KW-1133">Transmembrane helix</keyword>
<feature type="region of interest" description="Disordered" evidence="9">
    <location>
        <begin position="1"/>
        <end position="87"/>
    </location>
</feature>
<feature type="compositionally biased region" description="Low complexity" evidence="9">
    <location>
        <begin position="33"/>
        <end position="44"/>
    </location>
</feature>
<evidence type="ECO:0000256" key="9">
    <source>
        <dbReference type="SAM" id="MobiDB-lite"/>
    </source>
</evidence>
<feature type="region of interest" description="Disordered" evidence="9">
    <location>
        <begin position="219"/>
        <end position="240"/>
    </location>
</feature>
<feature type="region of interest" description="Disordered" evidence="9">
    <location>
        <begin position="260"/>
        <end position="285"/>
    </location>
</feature>
<keyword evidence="2" id="KW-0812">Transmembrane</keyword>
<keyword evidence="12" id="KW-1185">Reference proteome</keyword>
<keyword evidence="7" id="KW-0472">Membrane</keyword>
<feature type="compositionally biased region" description="Basic residues" evidence="9">
    <location>
        <begin position="751"/>
        <end position="762"/>
    </location>
</feature>
<dbReference type="Pfam" id="PF13639">
    <property type="entry name" value="zf-RING_2"/>
    <property type="match status" value="1"/>
</dbReference>
<dbReference type="EMBL" id="CAJNNV010002870">
    <property type="protein sequence ID" value="CAE8587999.1"/>
    <property type="molecule type" value="Genomic_DNA"/>
</dbReference>
<proteinExistence type="predicted"/>
<dbReference type="PANTHER" id="PTHR46539:SF1">
    <property type="entry name" value="E3 UBIQUITIN-PROTEIN LIGASE ATL42"/>
    <property type="match status" value="1"/>
</dbReference>
<feature type="compositionally biased region" description="Low complexity" evidence="9">
    <location>
        <begin position="840"/>
        <end position="855"/>
    </location>
</feature>
<dbReference type="OrthoDB" id="9984778at2759"/>
<evidence type="ECO:0000313" key="11">
    <source>
        <dbReference type="EMBL" id="CAE8587999.1"/>
    </source>
</evidence>
<organism evidence="11 12">
    <name type="scientific">Polarella glacialis</name>
    <name type="common">Dinoflagellate</name>
    <dbReference type="NCBI Taxonomy" id="89957"/>
    <lineage>
        <taxon>Eukaryota</taxon>
        <taxon>Sar</taxon>
        <taxon>Alveolata</taxon>
        <taxon>Dinophyceae</taxon>
        <taxon>Suessiales</taxon>
        <taxon>Suessiaceae</taxon>
        <taxon>Polarella</taxon>
    </lineage>
</organism>
<feature type="compositionally biased region" description="Low complexity" evidence="9">
    <location>
        <begin position="780"/>
        <end position="791"/>
    </location>
</feature>
<dbReference type="SUPFAM" id="SSF57850">
    <property type="entry name" value="RING/U-box"/>
    <property type="match status" value="1"/>
</dbReference>
<keyword evidence="5" id="KW-0862">Zinc</keyword>
<protein>
    <recommendedName>
        <fullName evidence="10">RING-type domain-containing protein</fullName>
    </recommendedName>
</protein>
<reference evidence="11" key="1">
    <citation type="submission" date="2021-02" db="EMBL/GenBank/DDBJ databases">
        <authorList>
            <person name="Dougan E. K."/>
            <person name="Rhodes N."/>
            <person name="Thang M."/>
            <person name="Chan C."/>
        </authorList>
    </citation>
    <scope>NUCLEOTIDE SEQUENCE</scope>
</reference>
<feature type="region of interest" description="Disordered" evidence="9">
    <location>
        <begin position="561"/>
        <end position="596"/>
    </location>
</feature>
<name>A0A813DJI1_POLGL</name>
<dbReference type="GO" id="GO:0008270">
    <property type="term" value="F:zinc ion binding"/>
    <property type="evidence" value="ECO:0007669"/>
    <property type="project" value="UniProtKB-KW"/>
</dbReference>
<feature type="region of interest" description="Disordered" evidence="9">
    <location>
        <begin position="147"/>
        <end position="179"/>
    </location>
</feature>
<evidence type="ECO:0000256" key="8">
    <source>
        <dbReference type="PROSITE-ProRule" id="PRU00175"/>
    </source>
</evidence>
<feature type="compositionally biased region" description="Basic and acidic residues" evidence="9">
    <location>
        <begin position="741"/>
        <end position="750"/>
    </location>
</feature>
<feature type="domain" description="RING-type" evidence="10">
    <location>
        <begin position="652"/>
        <end position="693"/>
    </location>
</feature>
<feature type="compositionally biased region" description="Basic and acidic residues" evidence="9">
    <location>
        <begin position="820"/>
        <end position="838"/>
    </location>
</feature>
<dbReference type="AlphaFoldDB" id="A0A813DJI1"/>
<feature type="compositionally biased region" description="Basic residues" evidence="9">
    <location>
        <begin position="792"/>
        <end position="806"/>
    </location>
</feature>
<dbReference type="InterPro" id="IPR001841">
    <property type="entry name" value="Znf_RING"/>
</dbReference>
<dbReference type="PANTHER" id="PTHR46539">
    <property type="entry name" value="E3 UBIQUITIN-PROTEIN LIGASE ATL42"/>
    <property type="match status" value="1"/>
</dbReference>
<feature type="compositionally biased region" description="Pro residues" evidence="9">
    <location>
        <begin position="888"/>
        <end position="912"/>
    </location>
</feature>
<evidence type="ECO:0000256" key="4">
    <source>
        <dbReference type="ARBA" id="ARBA00022771"/>
    </source>
</evidence>
<dbReference type="GO" id="GO:0016020">
    <property type="term" value="C:membrane"/>
    <property type="evidence" value="ECO:0007669"/>
    <property type="project" value="UniProtKB-SubCell"/>
</dbReference>
<dbReference type="Proteomes" id="UP000654075">
    <property type="component" value="Unassembled WGS sequence"/>
</dbReference>
<evidence type="ECO:0000256" key="6">
    <source>
        <dbReference type="ARBA" id="ARBA00022989"/>
    </source>
</evidence>
<gene>
    <name evidence="11" type="ORF">PGLA1383_LOCUS6817</name>
</gene>
<feature type="region of interest" description="Disordered" evidence="9">
    <location>
        <begin position="707"/>
        <end position="855"/>
    </location>
</feature>
<keyword evidence="3" id="KW-0479">Metal-binding</keyword>
<sequence length="925" mass="98569">MASDEETETAPPPMGPGRPAAATVPPPGPPLDGPAAGPSPSGGDAEAEAEDSSLSAAAADGPSPPPLSAQERGAPAPQGLSMDLEAPRLVDRGELEVLDVSFSGRAQRRLARHAKRARLPVSISAQALVVEDCVDVEAVASEVWEAEPANDAERSPLPVSSGGEEEMESAASRRGGWRAVHGRRRQIQVGYAFGGTTTQSSSSSSLSWSSSASLSLSSSLSSSSDAQQAPASGGLRHRGLPPAPGLSFAVLSGSQRLANRMAARRSDGPPQLAAPSGAEDGGGGEWLEELLEPWDVESQSATAAAAAAAAAAARWAAVSASRSLPEALSSPDDSGIVPILEEYEMPVASREAGGLYGALLGSFSRYPLDAVAPSAAELNRPAQQAEPVLAAMYVELFRPSMEPRHCRFCHSPFSMGQLRLGYTPCGADFNGRQLPPVWIHALHCPRQCRLAFTPATERVGFSPAISAADKNRVLEELSHLSGRQTFPGTLQIRQWRYLPAVLQHWRLQPVPPRPQPAVLPAAAPAGHWLQRPSGPVLVPGSMGSQSLQVQQMLAQLMSEVAAPNSGSGPPPRGQGQVHRHWSGNIAAPPRPPPWPPPHPPPLLLPNHFHPWGAAFMVSRREEEEAAAREAALRSLLADVPVFKLTVASSEPCAVCREVMEVGELCRRLPCLHMFHQECIDRWLKVKATCPLDNLKLCDMMAEQRKMEAPDFSRRSPSPAPQAPQHPFARQRSRSRSRRRRSEASRSADRRRASRSSGRRRRSPAGSRELASRHPAHGDRISVSVSVSVSPRRGSRRQRRRRSRSRSRSLAVQRALGAVEAARRNERAISPGDLRDTAQDARPPAASAAAVEGSASVPSRWVIGDASDSGSSSQVNGRVSFGWGITPRFTPPGPPLPPAAPGPPLPLEAPPPQVPQVPWGAMWPHL</sequence>
<evidence type="ECO:0000256" key="2">
    <source>
        <dbReference type="ARBA" id="ARBA00022692"/>
    </source>
</evidence>
<comment type="caution">
    <text evidence="11">The sequence shown here is derived from an EMBL/GenBank/DDBJ whole genome shotgun (WGS) entry which is preliminary data.</text>
</comment>
<evidence type="ECO:0000256" key="7">
    <source>
        <dbReference type="ARBA" id="ARBA00023136"/>
    </source>
</evidence>
<evidence type="ECO:0000259" key="10">
    <source>
        <dbReference type="PROSITE" id="PS50089"/>
    </source>
</evidence>
<feature type="region of interest" description="Disordered" evidence="9">
    <location>
        <begin position="882"/>
        <end position="912"/>
    </location>
</feature>
<dbReference type="Gene3D" id="3.30.40.10">
    <property type="entry name" value="Zinc/RING finger domain, C3HC4 (zinc finger)"/>
    <property type="match status" value="1"/>
</dbReference>
<feature type="compositionally biased region" description="Low complexity" evidence="9">
    <location>
        <begin position="52"/>
        <end position="61"/>
    </location>
</feature>
<evidence type="ECO:0000256" key="5">
    <source>
        <dbReference type="ARBA" id="ARBA00022833"/>
    </source>
</evidence>
<dbReference type="PROSITE" id="PS50089">
    <property type="entry name" value="ZF_RING_2"/>
    <property type="match status" value="1"/>
</dbReference>
<dbReference type="InterPro" id="IPR013083">
    <property type="entry name" value="Znf_RING/FYVE/PHD"/>
</dbReference>
<feature type="compositionally biased region" description="Basic and acidic residues" evidence="9">
    <location>
        <begin position="769"/>
        <end position="779"/>
    </location>
</feature>
<dbReference type="CDD" id="cd16454">
    <property type="entry name" value="RING-H2_PA-TM-RING"/>
    <property type="match status" value="1"/>
</dbReference>
<keyword evidence="4 8" id="KW-0863">Zinc-finger</keyword>
<comment type="subcellular location">
    <subcellularLocation>
        <location evidence="1">Membrane</location>
    </subcellularLocation>
</comment>
<evidence type="ECO:0000313" key="12">
    <source>
        <dbReference type="Proteomes" id="UP000654075"/>
    </source>
</evidence>
<evidence type="ECO:0000256" key="1">
    <source>
        <dbReference type="ARBA" id="ARBA00004370"/>
    </source>
</evidence>